<dbReference type="InterPro" id="IPR002181">
    <property type="entry name" value="Fibrinogen_a/b/g_C_dom"/>
</dbReference>
<proteinExistence type="predicted"/>
<dbReference type="EMBL" id="CACRXK020005217">
    <property type="protein sequence ID" value="CAB4005486.1"/>
    <property type="molecule type" value="Genomic_DNA"/>
</dbReference>
<dbReference type="PANTHER" id="PTHR47221">
    <property type="entry name" value="FIBRINOGEN ALPHA CHAIN"/>
    <property type="match status" value="1"/>
</dbReference>
<name>A0A7D9IE42_PARCT</name>
<evidence type="ECO:0000256" key="2">
    <source>
        <dbReference type="ARBA" id="ARBA00022525"/>
    </source>
</evidence>
<dbReference type="PROSITE" id="PS51406">
    <property type="entry name" value="FIBRINOGEN_C_2"/>
    <property type="match status" value="1"/>
</dbReference>
<reference evidence="5" key="1">
    <citation type="submission" date="2020-04" db="EMBL/GenBank/DDBJ databases">
        <authorList>
            <person name="Alioto T."/>
            <person name="Alioto T."/>
            <person name="Gomez Garrido J."/>
        </authorList>
    </citation>
    <scope>NUCLEOTIDE SEQUENCE</scope>
    <source>
        <strain evidence="5">A484AB</strain>
    </source>
</reference>
<dbReference type="InterPro" id="IPR036056">
    <property type="entry name" value="Fibrinogen-like_C"/>
</dbReference>
<evidence type="ECO:0000313" key="5">
    <source>
        <dbReference type="EMBL" id="CAB4005486.1"/>
    </source>
</evidence>
<evidence type="ECO:0000256" key="3">
    <source>
        <dbReference type="ARBA" id="ARBA00023157"/>
    </source>
</evidence>
<dbReference type="Proteomes" id="UP001152795">
    <property type="component" value="Unassembled WGS sequence"/>
</dbReference>
<dbReference type="AlphaFoldDB" id="A0A7D9IE42"/>
<dbReference type="GO" id="GO:0005577">
    <property type="term" value="C:fibrinogen complex"/>
    <property type="evidence" value="ECO:0007669"/>
    <property type="project" value="TreeGrafter"/>
</dbReference>
<keyword evidence="6" id="KW-1185">Reference proteome</keyword>
<comment type="caution">
    <text evidence="5">The sequence shown here is derived from an EMBL/GenBank/DDBJ whole genome shotgun (WGS) entry which is preliminary data.</text>
</comment>
<accession>A0A7D9IE42</accession>
<dbReference type="GO" id="GO:0005201">
    <property type="term" value="F:extracellular matrix structural constituent"/>
    <property type="evidence" value="ECO:0007669"/>
    <property type="project" value="TreeGrafter"/>
</dbReference>
<comment type="subcellular location">
    <subcellularLocation>
        <location evidence="1">Secreted</location>
    </subcellularLocation>
</comment>
<dbReference type="SMART" id="SM00186">
    <property type="entry name" value="FBG"/>
    <property type="match status" value="1"/>
</dbReference>
<dbReference type="GO" id="GO:0030674">
    <property type="term" value="F:protein-macromolecule adaptor activity"/>
    <property type="evidence" value="ECO:0007669"/>
    <property type="project" value="TreeGrafter"/>
</dbReference>
<dbReference type="SUPFAM" id="SSF56496">
    <property type="entry name" value="Fibrinogen C-terminal domain-like"/>
    <property type="match status" value="1"/>
</dbReference>
<dbReference type="NCBIfam" id="NF040941">
    <property type="entry name" value="GGGWT_bact"/>
    <property type="match status" value="1"/>
</dbReference>
<sequence>MKCRIVRLKFSKVKGSKVYARDKVLSGIGENDQKRETDFGYLCKINYRLEHFMFSEKDVASEMECAHLCVGRSDQCRSVNVGKKRSHRKLTCQMNNETKEKNLKNFVSHPSYSYHEPKYLQAGVFIPFYLSPTVNKNCADLYKNGARKDGIYSVNPDNQRSIQVRCDMTTAGGGWTIFQRRLDGSVDFYRGWNDYKHGFGQMDGEYWLGLDKIHRLSNIGHNVLRIDLADFEGQYRYAQYDIFEVGSEDGNYKLRVGYYSA</sequence>
<evidence type="ECO:0000256" key="1">
    <source>
        <dbReference type="ARBA" id="ARBA00004613"/>
    </source>
</evidence>
<evidence type="ECO:0000256" key="4">
    <source>
        <dbReference type="ARBA" id="ARBA00023180"/>
    </source>
</evidence>
<keyword evidence="3" id="KW-1015">Disulfide bond</keyword>
<dbReference type="InterPro" id="IPR014716">
    <property type="entry name" value="Fibrinogen_a/b/g_C_1"/>
</dbReference>
<evidence type="ECO:0000313" key="6">
    <source>
        <dbReference type="Proteomes" id="UP001152795"/>
    </source>
</evidence>
<dbReference type="InterPro" id="IPR037579">
    <property type="entry name" value="FIB_ANG-like"/>
</dbReference>
<dbReference type="Pfam" id="PF00147">
    <property type="entry name" value="Fibrinogen_C"/>
    <property type="match status" value="1"/>
</dbReference>
<keyword evidence="2" id="KW-0964">Secreted</keyword>
<feature type="non-terminal residue" evidence="5">
    <location>
        <position position="261"/>
    </location>
</feature>
<keyword evidence="4" id="KW-0325">Glycoprotein</keyword>
<dbReference type="PANTHER" id="PTHR47221:SF5">
    <property type="entry name" value="FIBRINOGEN C-TERMINAL DOMAIN-CONTAINING PROTEIN"/>
    <property type="match status" value="1"/>
</dbReference>
<protein>
    <submittedName>
        <fullName evidence="5">Uncharacterized protein</fullName>
    </submittedName>
</protein>
<dbReference type="GO" id="GO:0034116">
    <property type="term" value="P:positive regulation of heterotypic cell-cell adhesion"/>
    <property type="evidence" value="ECO:0007669"/>
    <property type="project" value="TreeGrafter"/>
</dbReference>
<dbReference type="Gene3D" id="3.90.215.10">
    <property type="entry name" value="Gamma Fibrinogen, chain A, domain 1"/>
    <property type="match status" value="1"/>
</dbReference>
<dbReference type="OrthoDB" id="159395at2759"/>
<organism evidence="5 6">
    <name type="scientific">Paramuricea clavata</name>
    <name type="common">Red gorgonian</name>
    <name type="synonym">Violescent sea-whip</name>
    <dbReference type="NCBI Taxonomy" id="317549"/>
    <lineage>
        <taxon>Eukaryota</taxon>
        <taxon>Metazoa</taxon>
        <taxon>Cnidaria</taxon>
        <taxon>Anthozoa</taxon>
        <taxon>Octocorallia</taxon>
        <taxon>Malacalcyonacea</taxon>
        <taxon>Plexauridae</taxon>
        <taxon>Paramuricea</taxon>
    </lineage>
</organism>
<gene>
    <name evidence="5" type="ORF">PACLA_8A088525</name>
</gene>